<keyword evidence="1" id="KW-1133">Transmembrane helix</keyword>
<dbReference type="GO" id="GO:0016740">
    <property type="term" value="F:transferase activity"/>
    <property type="evidence" value="ECO:0007669"/>
    <property type="project" value="UniProtKB-KW"/>
</dbReference>
<dbReference type="KEGG" id="gem:GM21_3185"/>
<evidence type="ECO:0000313" key="3">
    <source>
        <dbReference type="EMBL" id="ACT19212.1"/>
    </source>
</evidence>
<dbReference type="eggNOG" id="COG1215">
    <property type="taxonomic scope" value="Bacteria"/>
</dbReference>
<dbReference type="InterPro" id="IPR029044">
    <property type="entry name" value="Nucleotide-diphossugar_trans"/>
</dbReference>
<feature type="transmembrane region" description="Helical" evidence="1">
    <location>
        <begin position="251"/>
        <end position="271"/>
    </location>
</feature>
<organism evidence="3">
    <name type="scientific">Geobacter sp. (strain M21)</name>
    <dbReference type="NCBI Taxonomy" id="443144"/>
    <lineage>
        <taxon>Bacteria</taxon>
        <taxon>Pseudomonadati</taxon>
        <taxon>Thermodesulfobacteriota</taxon>
        <taxon>Desulfuromonadia</taxon>
        <taxon>Geobacterales</taxon>
        <taxon>Geobacteraceae</taxon>
        <taxon>Geobacter</taxon>
    </lineage>
</organism>
<reference evidence="3" key="1">
    <citation type="submission" date="2009-07" db="EMBL/GenBank/DDBJ databases">
        <title>Complete sequence of Geobacter sp. M21.</title>
        <authorList>
            <consortium name="US DOE Joint Genome Institute"/>
            <person name="Lucas S."/>
            <person name="Copeland A."/>
            <person name="Lapidus A."/>
            <person name="Glavina del Rio T."/>
            <person name="Dalin E."/>
            <person name="Tice H."/>
            <person name="Bruce D."/>
            <person name="Goodwin L."/>
            <person name="Pitluck S."/>
            <person name="Saunders E."/>
            <person name="Brettin T."/>
            <person name="Detter J.C."/>
            <person name="Han C."/>
            <person name="Larimer F."/>
            <person name="Land M."/>
            <person name="Hauser L."/>
            <person name="Kyrpides N."/>
            <person name="Ovchinnikova G."/>
            <person name="Lovley D."/>
        </authorList>
    </citation>
    <scope>NUCLEOTIDE SEQUENCE [LARGE SCALE GENOMIC DNA]</scope>
    <source>
        <strain evidence="3">M21</strain>
    </source>
</reference>
<dbReference type="CAZy" id="GT2">
    <property type="family name" value="Glycosyltransferase Family 2"/>
</dbReference>
<dbReference type="Pfam" id="PF00535">
    <property type="entry name" value="Glycos_transf_2"/>
    <property type="match status" value="1"/>
</dbReference>
<gene>
    <name evidence="3" type="ordered locus">GM21_3185</name>
</gene>
<sequence length="305" mass="33907">MAKSLLHITVCICTFKRTEMLLRLLTKLEGQRTGGEFSYSAVVVDNDANRSAEETIAHFQQSHALPVIYLSEPEQNIALARNKAVENAGGEFVAFIDDDEFPDDEWLLQMLGAWRASQAAGVLGPVRPHFEQGCPWWVIRSGLCDRKTHPTGTVMRSADTRTGNVLLKRELFADPANRFDPAFGRSGGSDVRFFDYMMQKGHVFVWSNSAVVYETVLPDRWTVSFYVRRAVRKGGLSGSWIRKSGSSGRHLTFALAAACVYTAALPFAALAGKHNGIKCLVKSAYHLAWLSGFFGHVHISLRDDH</sequence>
<dbReference type="Gene3D" id="3.90.550.10">
    <property type="entry name" value="Spore Coat Polysaccharide Biosynthesis Protein SpsA, Chain A"/>
    <property type="match status" value="1"/>
</dbReference>
<dbReference type="PANTHER" id="PTHR43685">
    <property type="entry name" value="GLYCOSYLTRANSFERASE"/>
    <property type="match status" value="1"/>
</dbReference>
<evidence type="ECO:0000259" key="2">
    <source>
        <dbReference type="Pfam" id="PF00535"/>
    </source>
</evidence>
<dbReference type="CDD" id="cd00761">
    <property type="entry name" value="Glyco_tranf_GTA_type"/>
    <property type="match status" value="1"/>
</dbReference>
<dbReference type="InterPro" id="IPR050834">
    <property type="entry name" value="Glycosyltransf_2"/>
</dbReference>
<dbReference type="OrthoDB" id="9809116at2"/>
<dbReference type="AlphaFoldDB" id="C6E3Z3"/>
<dbReference type="PANTHER" id="PTHR43685:SF2">
    <property type="entry name" value="GLYCOSYLTRANSFERASE 2-LIKE DOMAIN-CONTAINING PROTEIN"/>
    <property type="match status" value="1"/>
</dbReference>
<dbReference type="InterPro" id="IPR001173">
    <property type="entry name" value="Glyco_trans_2-like"/>
</dbReference>
<name>C6E3Z3_GEOSM</name>
<dbReference type="SUPFAM" id="SSF53448">
    <property type="entry name" value="Nucleotide-diphospho-sugar transferases"/>
    <property type="match status" value="1"/>
</dbReference>
<protein>
    <submittedName>
        <fullName evidence="3">Glycosyl transferase family 2</fullName>
    </submittedName>
</protein>
<feature type="domain" description="Glycosyltransferase 2-like" evidence="2">
    <location>
        <begin position="9"/>
        <end position="139"/>
    </location>
</feature>
<evidence type="ECO:0000256" key="1">
    <source>
        <dbReference type="SAM" id="Phobius"/>
    </source>
</evidence>
<dbReference type="EMBL" id="CP001661">
    <property type="protein sequence ID" value="ACT19212.1"/>
    <property type="molecule type" value="Genomic_DNA"/>
</dbReference>
<proteinExistence type="predicted"/>
<dbReference type="STRING" id="443144.GM21_3185"/>
<keyword evidence="1" id="KW-0472">Membrane</keyword>
<keyword evidence="3" id="KW-0808">Transferase</keyword>
<dbReference type="HOGENOM" id="CLU_025996_3_0_7"/>
<keyword evidence="1" id="KW-0812">Transmembrane</keyword>
<accession>C6E3Z3</accession>